<feature type="region of interest" description="Disordered" evidence="1">
    <location>
        <begin position="219"/>
        <end position="291"/>
    </location>
</feature>
<gene>
    <name evidence="2" type="ORF">EV356DRAFT_510164</name>
</gene>
<organism evidence="2 3">
    <name type="scientific">Viridothelium virens</name>
    <name type="common">Speckled blister lichen</name>
    <name type="synonym">Trypethelium virens</name>
    <dbReference type="NCBI Taxonomy" id="1048519"/>
    <lineage>
        <taxon>Eukaryota</taxon>
        <taxon>Fungi</taxon>
        <taxon>Dikarya</taxon>
        <taxon>Ascomycota</taxon>
        <taxon>Pezizomycotina</taxon>
        <taxon>Dothideomycetes</taxon>
        <taxon>Dothideomycetes incertae sedis</taxon>
        <taxon>Trypetheliales</taxon>
        <taxon>Trypetheliaceae</taxon>
        <taxon>Viridothelium</taxon>
    </lineage>
</organism>
<name>A0A6A6GVQ5_VIRVR</name>
<dbReference type="AlphaFoldDB" id="A0A6A6GVQ5"/>
<keyword evidence="3" id="KW-1185">Reference proteome</keyword>
<accession>A0A6A6GVQ5</accession>
<dbReference type="EMBL" id="ML991854">
    <property type="protein sequence ID" value="KAF2229787.1"/>
    <property type="molecule type" value="Genomic_DNA"/>
</dbReference>
<dbReference type="Proteomes" id="UP000800092">
    <property type="component" value="Unassembled WGS sequence"/>
</dbReference>
<reference evidence="2" key="1">
    <citation type="journal article" date="2020" name="Stud. Mycol.">
        <title>101 Dothideomycetes genomes: a test case for predicting lifestyles and emergence of pathogens.</title>
        <authorList>
            <person name="Haridas S."/>
            <person name="Albert R."/>
            <person name="Binder M."/>
            <person name="Bloem J."/>
            <person name="Labutti K."/>
            <person name="Salamov A."/>
            <person name="Andreopoulos B."/>
            <person name="Baker S."/>
            <person name="Barry K."/>
            <person name="Bills G."/>
            <person name="Bluhm B."/>
            <person name="Cannon C."/>
            <person name="Castanera R."/>
            <person name="Culley D."/>
            <person name="Daum C."/>
            <person name="Ezra D."/>
            <person name="Gonzalez J."/>
            <person name="Henrissat B."/>
            <person name="Kuo A."/>
            <person name="Liang C."/>
            <person name="Lipzen A."/>
            <person name="Lutzoni F."/>
            <person name="Magnuson J."/>
            <person name="Mondo S."/>
            <person name="Nolan M."/>
            <person name="Ohm R."/>
            <person name="Pangilinan J."/>
            <person name="Park H.-J."/>
            <person name="Ramirez L."/>
            <person name="Alfaro M."/>
            <person name="Sun H."/>
            <person name="Tritt A."/>
            <person name="Yoshinaga Y."/>
            <person name="Zwiers L.-H."/>
            <person name="Turgeon B."/>
            <person name="Goodwin S."/>
            <person name="Spatafora J."/>
            <person name="Crous P."/>
            <person name="Grigoriev I."/>
        </authorList>
    </citation>
    <scope>NUCLEOTIDE SEQUENCE</scope>
    <source>
        <strain evidence="2">Tuck. ex Michener</strain>
    </source>
</reference>
<feature type="region of interest" description="Disordered" evidence="1">
    <location>
        <begin position="142"/>
        <end position="203"/>
    </location>
</feature>
<evidence type="ECO:0000313" key="2">
    <source>
        <dbReference type="EMBL" id="KAF2229787.1"/>
    </source>
</evidence>
<feature type="compositionally biased region" description="Low complexity" evidence="1">
    <location>
        <begin position="280"/>
        <end position="291"/>
    </location>
</feature>
<feature type="region of interest" description="Disordered" evidence="1">
    <location>
        <begin position="1"/>
        <end position="28"/>
    </location>
</feature>
<evidence type="ECO:0000256" key="1">
    <source>
        <dbReference type="SAM" id="MobiDB-lite"/>
    </source>
</evidence>
<protein>
    <submittedName>
        <fullName evidence="2">Uncharacterized protein</fullName>
    </submittedName>
</protein>
<feature type="compositionally biased region" description="Low complexity" evidence="1">
    <location>
        <begin position="219"/>
        <end position="272"/>
    </location>
</feature>
<feature type="compositionally biased region" description="Polar residues" evidence="1">
    <location>
        <begin position="149"/>
        <end position="160"/>
    </location>
</feature>
<sequence length="315" mass="32005">MITERAPAPTAAPSLAKRVPGVGEDQSPNLEKRGFWFNHNPFFNWDCSIYTELTTTDYYGEKTVSSLPPGSTSCRCHGDTRMPIATATRGECTTIKCAGGQTPEISFQGPVTCTPTPDGPLEKLYWKILGVDYKNVTTTAGASKRSAFPQETGSPSFSTDNDNDDIGGGVLGEPGAMQQGPGAGSGSPDSDGDGDGVNDSSLSGANAWLSSVFNPSSSASAVRHDASNTSPSGSSSASSTSYSTSTVGASSSSSSASSSLTSSSGTMRTPPTTGMPPPAATSSQSPASAEAPVLEMRAQGVVVGVLAGVAAMLMM</sequence>
<evidence type="ECO:0000313" key="3">
    <source>
        <dbReference type="Proteomes" id="UP000800092"/>
    </source>
</evidence>
<proteinExistence type="predicted"/>